<evidence type="ECO:0000256" key="4">
    <source>
        <dbReference type="ARBA" id="ARBA00022692"/>
    </source>
</evidence>
<organism evidence="11 12">
    <name type="scientific">Candidatus Peribacter riflensis</name>
    <dbReference type="NCBI Taxonomy" id="1735162"/>
    <lineage>
        <taxon>Bacteria</taxon>
        <taxon>Candidatus Peregrinibacteriota</taxon>
        <taxon>Candidatus Peribacteria</taxon>
        <taxon>Candidatus Peribacterales</taxon>
        <taxon>Candidatus Peribacteraceae</taxon>
        <taxon>Candidatus Peribacter</taxon>
    </lineage>
</organism>
<dbReference type="PROSITE" id="PS00756">
    <property type="entry name" value="SECY_2"/>
    <property type="match status" value="1"/>
</dbReference>
<feature type="transmembrane region" description="Helical" evidence="9">
    <location>
        <begin position="180"/>
        <end position="201"/>
    </location>
</feature>
<feature type="transmembrane region" description="Helical" evidence="9">
    <location>
        <begin position="303"/>
        <end position="322"/>
    </location>
</feature>
<comment type="subunit">
    <text evidence="9">Component of the Sec protein translocase complex. Heterotrimer consisting of SecY, SecE and SecG subunits. The heterotrimers can form oligomers, although 1 heterotrimer is thought to be able to translocate proteins. Interacts with the ribosome. Interacts with SecDF, and other proteins may be involved. Interacts with SecA.</text>
</comment>
<comment type="similarity">
    <text evidence="2 9 10">Belongs to the SecY/SEC61-alpha family.</text>
</comment>
<evidence type="ECO:0000256" key="10">
    <source>
        <dbReference type="RuleBase" id="RU004349"/>
    </source>
</evidence>
<dbReference type="EMBL" id="CP013065">
    <property type="protein sequence ID" value="ALM12732.1"/>
    <property type="molecule type" value="Genomic_DNA"/>
</dbReference>
<keyword evidence="9" id="KW-1003">Cell membrane</keyword>
<feature type="transmembrane region" description="Helical" evidence="9">
    <location>
        <begin position="263"/>
        <end position="283"/>
    </location>
</feature>
<keyword evidence="4 9" id="KW-0812">Transmembrane</keyword>
<dbReference type="PANTHER" id="PTHR10906">
    <property type="entry name" value="SECY/SEC61-ALPHA FAMILY MEMBER"/>
    <property type="match status" value="1"/>
</dbReference>
<evidence type="ECO:0000313" key="12">
    <source>
        <dbReference type="Proteomes" id="UP000069135"/>
    </source>
</evidence>
<evidence type="ECO:0000256" key="6">
    <source>
        <dbReference type="ARBA" id="ARBA00022989"/>
    </source>
</evidence>
<reference evidence="12" key="1">
    <citation type="submission" date="2015-10" db="EMBL/GenBank/DDBJ databases">
        <title>Analysis of five complete genome sequences for members of the class Peribacteria in the recently recognized Peregrinibacteria bacterial phylum.</title>
        <authorList>
            <person name="Anantharaman K."/>
            <person name="Brown C.T."/>
            <person name="Burstein D."/>
            <person name="Castelle C.J."/>
            <person name="Probst A.J."/>
            <person name="Thomas B.C."/>
            <person name="Williams K.H."/>
            <person name="Banfield J.F."/>
        </authorList>
    </citation>
    <scope>NUCLEOTIDE SEQUENCE [LARGE SCALE GENOMIC DNA]</scope>
</reference>
<evidence type="ECO:0000256" key="8">
    <source>
        <dbReference type="ARBA" id="ARBA00023136"/>
    </source>
</evidence>
<gene>
    <name evidence="9" type="primary">secY</name>
    <name evidence="11" type="ORF">PeribacterD1_0027</name>
</gene>
<evidence type="ECO:0000256" key="1">
    <source>
        <dbReference type="ARBA" id="ARBA00004141"/>
    </source>
</evidence>
<feature type="transmembrane region" description="Helical" evidence="9">
    <location>
        <begin position="207"/>
        <end position="227"/>
    </location>
</feature>
<dbReference type="Pfam" id="PF00344">
    <property type="entry name" value="SecY"/>
    <property type="match status" value="1"/>
</dbReference>
<evidence type="ECO:0000256" key="9">
    <source>
        <dbReference type="HAMAP-Rule" id="MF_01465"/>
    </source>
</evidence>
<keyword evidence="8 9" id="KW-0472">Membrane</keyword>
<comment type="function">
    <text evidence="9">The central subunit of the protein translocation channel SecYEG. Consists of two halves formed by TMs 1-5 and 6-10. These two domains form a lateral gate at the front which open onto the bilayer between TMs 2 and 7, and are clamped together by SecE at the back. The channel is closed by both a pore ring composed of hydrophobic SecY resides and a short helix (helix 2A) on the extracellular side of the membrane which forms a plug. The plug probably moves laterally to allow the channel to open. The ring and the pore may move independently.</text>
</comment>
<accession>A0A0S1STL5</accession>
<dbReference type="PIRSF" id="PIRSF004557">
    <property type="entry name" value="SecY"/>
    <property type="match status" value="1"/>
</dbReference>
<feature type="transmembrane region" description="Helical" evidence="9">
    <location>
        <begin position="147"/>
        <end position="168"/>
    </location>
</feature>
<sequence>MFTYLRQLWHSEDLRRRILMTLFLLFLYRVVAHITIPGADPQALQQYLGTRSASGPMGIFVALTGGSIDNFSVVLLGLSPYINASIIVQLCTVIFPKLEALSKEGAHGQQELNRYMRWISFPLAFMQSYGFLILLSRGGLNLVDTSFPYVLLPMLYVTAGSLFVMWLGEIITEKGIGNGISLIIFTGIVSGIPATLSSVLVGGQGQMGMFFLFSAISVAMLIAVVLFTDAHKLVPITYANQGAGRGVAGGIPIRLNQAGMIPIIFAISLITFPAILAQFLQTAPRFASVVSFITLYLSPQNPSLLYLLVYFLLVVAFTYFYVSVTFKVDDLAEQIQKRGGFIPGIRPGRQTAEVLQRTSSRLNLWGGTFLGLIAVLPLAFTKFSTMSRADLIISGSGLIIVVGVVMELIRQINAQLLAHDYEKLV</sequence>
<dbReference type="GO" id="GO:0005886">
    <property type="term" value="C:plasma membrane"/>
    <property type="evidence" value="ECO:0007669"/>
    <property type="project" value="UniProtKB-SubCell"/>
</dbReference>
<dbReference type="InterPro" id="IPR030659">
    <property type="entry name" value="SecY_CS"/>
</dbReference>
<dbReference type="HAMAP" id="MF_01465">
    <property type="entry name" value="SecY"/>
    <property type="match status" value="1"/>
</dbReference>
<accession>A0A0S1SPG1</accession>
<evidence type="ECO:0000256" key="2">
    <source>
        <dbReference type="ARBA" id="ARBA00005751"/>
    </source>
</evidence>
<dbReference type="PATRIC" id="fig|1735161.3.peg.27"/>
<evidence type="ECO:0000256" key="5">
    <source>
        <dbReference type="ARBA" id="ARBA00022927"/>
    </source>
</evidence>
<dbReference type="InterPro" id="IPR026593">
    <property type="entry name" value="SecY"/>
</dbReference>
<dbReference type="InterPro" id="IPR002208">
    <property type="entry name" value="SecY/SEC61-alpha"/>
</dbReference>
<keyword evidence="5 9" id="KW-0653">Protein transport</keyword>
<proteinExistence type="inferred from homology"/>
<dbReference type="AlphaFoldDB" id="A0A0S1STL5"/>
<dbReference type="GO" id="GO:0065002">
    <property type="term" value="P:intracellular protein transmembrane transport"/>
    <property type="evidence" value="ECO:0007669"/>
    <property type="project" value="UniProtKB-UniRule"/>
</dbReference>
<protein>
    <recommendedName>
        <fullName evidence="9">Protein translocase subunit SecY</fullName>
    </recommendedName>
</protein>
<accession>A0A0S1SML9</accession>
<evidence type="ECO:0000256" key="7">
    <source>
        <dbReference type="ARBA" id="ARBA00023010"/>
    </source>
</evidence>
<feature type="transmembrane region" description="Helical" evidence="9">
    <location>
        <begin position="392"/>
        <end position="409"/>
    </location>
</feature>
<dbReference type="Gene3D" id="1.10.3370.10">
    <property type="entry name" value="SecY subunit domain"/>
    <property type="match status" value="1"/>
</dbReference>
<comment type="caution">
    <text evidence="9">Lacks conserved residue(s) required for the propagation of feature annotation.</text>
</comment>
<keyword evidence="6 9" id="KW-1133">Transmembrane helix</keyword>
<reference evidence="11 12" key="2">
    <citation type="journal article" date="2016" name="PeerJ">
        <title>Analysis of five complete genome sequences for members of the class Peribacteria in the recently recognized Peregrinibacteria bacterial phylum.</title>
        <authorList>
            <person name="Anantharaman K."/>
            <person name="Brown C.T."/>
            <person name="Burstein D."/>
            <person name="Castelle C.J."/>
            <person name="Probst A.J."/>
            <person name="Thomas B.C."/>
            <person name="Williams K.H."/>
            <person name="Banfield J.F."/>
        </authorList>
    </citation>
    <scope>NUCLEOTIDE SEQUENCE [LARGE SCALE GENOMIC DNA]</scope>
    <source>
        <strain evidence="11">RIFOXYD1_FULL_PER-ii_59_16</strain>
    </source>
</reference>
<comment type="subcellular location">
    <subcellularLocation>
        <location evidence="9">Cell membrane</location>
        <topology evidence="9">Multi-pass membrane protein</topology>
    </subcellularLocation>
    <subcellularLocation>
        <location evidence="1">Membrane</location>
        <topology evidence="1">Multi-pass membrane protein</topology>
    </subcellularLocation>
</comment>
<dbReference type="PRINTS" id="PR00303">
    <property type="entry name" value="SECYTRNLCASE"/>
</dbReference>
<dbReference type="KEGG" id="prf:PeribacterA2_0027"/>
<accession>A0A0S1SJP8</accession>
<evidence type="ECO:0000313" key="11">
    <source>
        <dbReference type="EMBL" id="ALM12732.1"/>
    </source>
</evidence>
<name>A0A0S1STL5_9BACT</name>
<dbReference type="GO" id="GO:0043952">
    <property type="term" value="P:protein transport by the Sec complex"/>
    <property type="evidence" value="ECO:0007669"/>
    <property type="project" value="UniProtKB-UniRule"/>
</dbReference>
<dbReference type="Proteomes" id="UP000069135">
    <property type="component" value="Chromosome"/>
</dbReference>
<accession>A0A0S1SFP5</accession>
<dbReference type="GO" id="GO:0006605">
    <property type="term" value="P:protein targeting"/>
    <property type="evidence" value="ECO:0007669"/>
    <property type="project" value="UniProtKB-UniRule"/>
</dbReference>
<dbReference type="InterPro" id="IPR023201">
    <property type="entry name" value="SecY_dom_sf"/>
</dbReference>
<feature type="transmembrane region" description="Helical" evidence="9">
    <location>
        <begin position="362"/>
        <end position="380"/>
    </location>
</feature>
<dbReference type="NCBIfam" id="TIGR00967">
    <property type="entry name" value="3a0501s007"/>
    <property type="match status" value="1"/>
</dbReference>
<dbReference type="SUPFAM" id="SSF103491">
    <property type="entry name" value="Preprotein translocase SecY subunit"/>
    <property type="match status" value="1"/>
</dbReference>
<evidence type="ECO:0000256" key="3">
    <source>
        <dbReference type="ARBA" id="ARBA00022448"/>
    </source>
</evidence>
<dbReference type="STRING" id="1735162.PeribacterB2_0027"/>
<feature type="transmembrane region" description="Helical" evidence="9">
    <location>
        <begin position="115"/>
        <end position="135"/>
    </location>
</feature>
<keyword evidence="7 9" id="KW-0811">Translocation</keyword>
<keyword evidence="3 9" id="KW-0813">Transport</keyword>